<gene>
    <name evidence="1" type="ORF">ITX54_07280</name>
</gene>
<sequence length="233" mass="25105">MVNNYRIQVFSALAVRAPFVSLEAQWAKQHPDTLLEIEWNPTTVIEKRIAEGETADVVILTVPAMAKLVELDLVSASSIINLVDSQIGLAMLPEAEAPDISSTEALKNALVSARSVAYSLGGASGIYLQQLMKSLGIEEAVNSRASTIPEGFTATKLIDGSADIAVQQISELLTVEGIKVIGPLPQDVQKVTSFQAGIFRHAKNPDAALTLLEYLRSEPAKKAYESFGLRFIP</sequence>
<dbReference type="Pfam" id="PF13531">
    <property type="entry name" value="SBP_bac_11"/>
    <property type="match status" value="1"/>
</dbReference>
<dbReference type="GO" id="GO:0030973">
    <property type="term" value="F:molybdate ion binding"/>
    <property type="evidence" value="ECO:0007669"/>
    <property type="project" value="TreeGrafter"/>
</dbReference>
<protein>
    <submittedName>
        <fullName evidence="1">Substrate-binding domain-containing protein</fullName>
    </submittedName>
</protein>
<dbReference type="RefSeq" id="WP_055778382.1">
    <property type="nucleotide sequence ID" value="NZ_JADMKS010000003.1"/>
</dbReference>
<reference evidence="1" key="1">
    <citation type="submission" date="2020-11" db="EMBL/GenBank/DDBJ databases">
        <authorList>
            <person name="Lee S.D."/>
        </authorList>
    </citation>
    <scope>NUCLEOTIDE SEQUENCE</scope>
    <source>
        <strain evidence="1">SAP-2</strain>
    </source>
</reference>
<reference evidence="1" key="2">
    <citation type="submission" date="2022-09" db="EMBL/GenBank/DDBJ databases">
        <title>Rouxiella aceris sp. nov., isolated from tree sap and emended description of the genus Rhouxiella.</title>
        <authorList>
            <person name="Kim I.S."/>
        </authorList>
    </citation>
    <scope>NUCLEOTIDE SEQUENCE</scope>
    <source>
        <strain evidence="1">SAP-2</strain>
    </source>
</reference>
<dbReference type="InterPro" id="IPR050682">
    <property type="entry name" value="ModA/WtpA"/>
</dbReference>
<comment type="caution">
    <text evidence="1">The sequence shown here is derived from an EMBL/GenBank/DDBJ whole genome shotgun (WGS) entry which is preliminary data.</text>
</comment>
<name>A0AA40X0J0_9GAMM</name>
<evidence type="ECO:0000313" key="2">
    <source>
        <dbReference type="Proteomes" id="UP000705283"/>
    </source>
</evidence>
<dbReference type="PANTHER" id="PTHR30632:SF11">
    <property type="entry name" value="BLR4797 PROTEIN"/>
    <property type="match status" value="1"/>
</dbReference>
<dbReference type="Proteomes" id="UP000705283">
    <property type="component" value="Unassembled WGS sequence"/>
</dbReference>
<dbReference type="GO" id="GO:0015689">
    <property type="term" value="P:molybdate ion transport"/>
    <property type="evidence" value="ECO:0007669"/>
    <property type="project" value="TreeGrafter"/>
</dbReference>
<dbReference type="SUPFAM" id="SSF53850">
    <property type="entry name" value="Periplasmic binding protein-like II"/>
    <property type="match status" value="1"/>
</dbReference>
<dbReference type="Gene3D" id="3.40.190.10">
    <property type="entry name" value="Periplasmic binding protein-like II"/>
    <property type="match status" value="2"/>
</dbReference>
<dbReference type="PANTHER" id="PTHR30632">
    <property type="entry name" value="MOLYBDATE-BINDING PERIPLASMIC PROTEIN"/>
    <property type="match status" value="1"/>
</dbReference>
<organism evidence="1 2">
    <name type="scientific">Rouxiella silvae</name>
    <dbReference type="NCBI Taxonomy" id="1646373"/>
    <lineage>
        <taxon>Bacteria</taxon>
        <taxon>Pseudomonadati</taxon>
        <taxon>Pseudomonadota</taxon>
        <taxon>Gammaproteobacteria</taxon>
        <taxon>Enterobacterales</taxon>
        <taxon>Yersiniaceae</taxon>
        <taxon>Rouxiella</taxon>
    </lineage>
</organism>
<proteinExistence type="predicted"/>
<accession>A0AA40X0J0</accession>
<dbReference type="AlphaFoldDB" id="A0AA40X0J0"/>
<evidence type="ECO:0000313" key="1">
    <source>
        <dbReference type="EMBL" id="MBF6636457.1"/>
    </source>
</evidence>
<dbReference type="EMBL" id="JADMKS010000003">
    <property type="protein sequence ID" value="MBF6636457.1"/>
    <property type="molecule type" value="Genomic_DNA"/>
</dbReference>